<dbReference type="RefSeq" id="WP_160345129.1">
    <property type="nucleotide sequence ID" value="NZ_WKJZ01000001.1"/>
</dbReference>
<keyword evidence="1" id="KW-1133">Transmembrane helix</keyword>
<keyword evidence="1" id="KW-0472">Membrane</keyword>
<gene>
    <name evidence="2" type="ORF">GJV18_10360</name>
</gene>
<sequence length="103" mass="11525">MKLSDDFDARRLRPRSTRRWPLCLAAGLALLCLLAGLGSLFTAAASLWHNPFALDEPRRAAAVLAPFGLVLLGLGILGWRLCRRRLRRSSELSMAPHLLKKRH</sequence>
<keyword evidence="1" id="KW-0812">Transmembrane</keyword>
<dbReference type="EMBL" id="WKJZ01000001">
    <property type="protein sequence ID" value="MVW75720.1"/>
    <property type="molecule type" value="Genomic_DNA"/>
</dbReference>
<proteinExistence type="predicted"/>
<dbReference type="Proteomes" id="UP000429555">
    <property type="component" value="Unassembled WGS sequence"/>
</dbReference>
<comment type="caution">
    <text evidence="2">The sequence shown here is derived from an EMBL/GenBank/DDBJ whole genome shotgun (WGS) entry which is preliminary data.</text>
</comment>
<evidence type="ECO:0000313" key="2">
    <source>
        <dbReference type="EMBL" id="MVW75720.1"/>
    </source>
</evidence>
<evidence type="ECO:0000256" key="1">
    <source>
        <dbReference type="SAM" id="Phobius"/>
    </source>
</evidence>
<dbReference type="AlphaFoldDB" id="A0A6I4KT12"/>
<keyword evidence="3" id="KW-1185">Reference proteome</keyword>
<evidence type="ECO:0000313" key="3">
    <source>
        <dbReference type="Proteomes" id="UP000429555"/>
    </source>
</evidence>
<protein>
    <submittedName>
        <fullName evidence="2">Uncharacterized protein</fullName>
    </submittedName>
</protein>
<feature type="transmembrane region" description="Helical" evidence="1">
    <location>
        <begin position="60"/>
        <end position="79"/>
    </location>
</feature>
<reference evidence="2 3" key="1">
    <citation type="submission" date="2019-11" db="EMBL/GenBank/DDBJ databases">
        <title>Pseudomonas flavidum sp. nov., isolated from Baiyang Lake.</title>
        <authorList>
            <person name="Zhao Y."/>
        </authorList>
    </citation>
    <scope>NUCLEOTIDE SEQUENCE [LARGE SCALE GENOMIC DNA]</scope>
    <source>
        <strain evidence="3">R-22-3 w-18</strain>
    </source>
</reference>
<organism evidence="2 3">
    <name type="scientific">Pseudomonas xionganensis</name>
    <dbReference type="NCBI Taxonomy" id="2654845"/>
    <lineage>
        <taxon>Bacteria</taxon>
        <taxon>Pseudomonadati</taxon>
        <taxon>Pseudomonadota</taxon>
        <taxon>Gammaproteobacteria</taxon>
        <taxon>Pseudomonadales</taxon>
        <taxon>Pseudomonadaceae</taxon>
        <taxon>Pseudomonas</taxon>
    </lineage>
</organism>
<name>A0A6I4KT12_9PSED</name>
<accession>A0A6I4KT12</accession>